<dbReference type="PANTHER" id="PTHR10000:SF8">
    <property type="entry name" value="HAD SUPERFAMILY HYDROLASE-LIKE, TYPE 3"/>
    <property type="match status" value="1"/>
</dbReference>
<keyword evidence="5" id="KW-1185">Reference proteome</keyword>
<dbReference type="EMBL" id="JBHSDI010000052">
    <property type="protein sequence ID" value="MFC4260211.1"/>
    <property type="molecule type" value="Genomic_DNA"/>
</dbReference>
<keyword evidence="3" id="KW-0460">Magnesium</keyword>
<dbReference type="InterPro" id="IPR006381">
    <property type="entry name" value="HAD-SF-IIB-MPGP"/>
</dbReference>
<dbReference type="InterPro" id="IPR006379">
    <property type="entry name" value="HAD-SF_hydro_IIB"/>
</dbReference>
<accession>A0ABV8QIS1</accession>
<dbReference type="GO" id="GO:0016787">
    <property type="term" value="F:hydrolase activity"/>
    <property type="evidence" value="ECO:0007669"/>
    <property type="project" value="UniProtKB-KW"/>
</dbReference>
<dbReference type="InterPro" id="IPR036412">
    <property type="entry name" value="HAD-like_sf"/>
</dbReference>
<evidence type="ECO:0000313" key="5">
    <source>
        <dbReference type="Proteomes" id="UP001595798"/>
    </source>
</evidence>
<dbReference type="Proteomes" id="UP001595798">
    <property type="component" value="Unassembled WGS sequence"/>
</dbReference>
<proteinExistence type="predicted"/>
<gene>
    <name evidence="4" type="ORF">ACFOZ5_14405</name>
</gene>
<dbReference type="NCBIfam" id="TIGR01484">
    <property type="entry name" value="HAD-SF-IIB"/>
    <property type="match status" value="1"/>
</dbReference>
<evidence type="ECO:0000313" key="4">
    <source>
        <dbReference type="EMBL" id="MFC4260211.1"/>
    </source>
</evidence>
<dbReference type="Gene3D" id="3.40.50.1000">
    <property type="entry name" value="HAD superfamily/HAD-like"/>
    <property type="match status" value="1"/>
</dbReference>
<comment type="caution">
    <text evidence="4">The sequence shown here is derived from an EMBL/GenBank/DDBJ whole genome shotgun (WGS) entry which is preliminary data.</text>
</comment>
<protein>
    <submittedName>
        <fullName evidence="4">HAD-IIB family hydrolase</fullName>
    </submittedName>
</protein>
<dbReference type="RefSeq" id="WP_379888512.1">
    <property type="nucleotide sequence ID" value="NZ_JBHSDI010000052.1"/>
</dbReference>
<dbReference type="SFLD" id="SFLDS00003">
    <property type="entry name" value="Haloacid_Dehalogenase"/>
    <property type="match status" value="1"/>
</dbReference>
<evidence type="ECO:0000256" key="1">
    <source>
        <dbReference type="ARBA" id="ARBA00022723"/>
    </source>
</evidence>
<dbReference type="PANTHER" id="PTHR10000">
    <property type="entry name" value="PHOSPHOSERINE PHOSPHATASE"/>
    <property type="match status" value="1"/>
</dbReference>
<dbReference type="Gene3D" id="3.30.980.20">
    <property type="entry name" value="Putative mannosyl-3-phosphoglycerate phosphatase, domain 2"/>
    <property type="match status" value="1"/>
</dbReference>
<dbReference type="SFLD" id="SFLDG01142">
    <property type="entry name" value="C2.B.2:_Mannosyl-3-phosphoglyc"/>
    <property type="match status" value="1"/>
</dbReference>
<name>A0ABV8QIS1_9GAMM</name>
<reference evidence="5" key="1">
    <citation type="journal article" date="2019" name="Int. J. Syst. Evol. Microbiol.">
        <title>The Global Catalogue of Microorganisms (GCM) 10K type strain sequencing project: providing services to taxonomists for standard genome sequencing and annotation.</title>
        <authorList>
            <consortium name="The Broad Institute Genomics Platform"/>
            <consortium name="The Broad Institute Genome Sequencing Center for Infectious Disease"/>
            <person name="Wu L."/>
            <person name="Ma J."/>
        </authorList>
    </citation>
    <scope>NUCLEOTIDE SEQUENCE [LARGE SCALE GENOMIC DNA]</scope>
    <source>
        <strain evidence="5">CECT 7297</strain>
    </source>
</reference>
<dbReference type="Pfam" id="PF08282">
    <property type="entry name" value="Hydrolase_3"/>
    <property type="match status" value="1"/>
</dbReference>
<dbReference type="SFLD" id="SFLDG01140">
    <property type="entry name" value="C2.B:_Phosphomannomutase_and_P"/>
    <property type="match status" value="1"/>
</dbReference>
<sequence>MSKPRLILFSDLDGTLLDHDTYDWRPARPALQRLDALGIPLVLNSSKTGPEIRALRQQLDNGHPYIVENGAGVVIPAGYFGAGPEEVITTGASRASILETLGVLKARGYRFTGFADLSPAQLARLTGLDEESARRAADRIGTEPLQWQGTAAELERFRRDLSDRGLVLQQGGRFLHVMGQFDKADGMVQLMQRYRAQTPHYRCVAVALGDSPNDQAMLAGADLAIIIAGENAGRIQLPSSHPVIRSAEPGPVGWNRCVLEVLSRYGYS</sequence>
<keyword evidence="2 4" id="KW-0378">Hydrolase</keyword>
<organism evidence="4 5">
    <name type="scientific">Marinobacter lacisalsi</name>
    <dbReference type="NCBI Taxonomy" id="475979"/>
    <lineage>
        <taxon>Bacteria</taxon>
        <taxon>Pseudomonadati</taxon>
        <taxon>Pseudomonadota</taxon>
        <taxon>Gammaproteobacteria</taxon>
        <taxon>Pseudomonadales</taxon>
        <taxon>Marinobacteraceae</taxon>
        <taxon>Marinobacter</taxon>
    </lineage>
</organism>
<dbReference type="InterPro" id="IPR023214">
    <property type="entry name" value="HAD_sf"/>
</dbReference>
<evidence type="ECO:0000256" key="3">
    <source>
        <dbReference type="ARBA" id="ARBA00022842"/>
    </source>
</evidence>
<dbReference type="SUPFAM" id="SSF56784">
    <property type="entry name" value="HAD-like"/>
    <property type="match status" value="1"/>
</dbReference>
<keyword evidence="1" id="KW-0479">Metal-binding</keyword>
<evidence type="ECO:0000256" key="2">
    <source>
        <dbReference type="ARBA" id="ARBA00022801"/>
    </source>
</evidence>
<dbReference type="NCBIfam" id="TIGR01486">
    <property type="entry name" value="HAD-SF-IIB-MPGP"/>
    <property type="match status" value="1"/>
</dbReference>